<evidence type="ECO:0000313" key="1">
    <source>
        <dbReference type="EMBL" id="MFC5430721.1"/>
    </source>
</evidence>
<dbReference type="Proteomes" id="UP001596103">
    <property type="component" value="Unassembled WGS sequence"/>
</dbReference>
<comment type="caution">
    <text evidence="1">The sequence shown here is derived from an EMBL/GenBank/DDBJ whole genome shotgun (WGS) entry which is preliminary data.</text>
</comment>
<gene>
    <name evidence="1" type="ORF">ACFPTO_18235</name>
</gene>
<sequence>MHFALLVSQFPRVEESRTYYNDMLALAPRSHVSAGVAAAIWTALKKLAH</sequence>
<dbReference type="EMBL" id="JBHSMP010000021">
    <property type="protein sequence ID" value="MFC5430721.1"/>
    <property type="molecule type" value="Genomic_DNA"/>
</dbReference>
<organism evidence="1 2">
    <name type="scientific">Paraburkholderia denitrificans</name>
    <dbReference type="NCBI Taxonomy" id="694025"/>
    <lineage>
        <taxon>Bacteria</taxon>
        <taxon>Pseudomonadati</taxon>
        <taxon>Pseudomonadota</taxon>
        <taxon>Betaproteobacteria</taxon>
        <taxon>Burkholderiales</taxon>
        <taxon>Burkholderiaceae</taxon>
        <taxon>Paraburkholderia</taxon>
    </lineage>
</organism>
<reference evidence="2" key="1">
    <citation type="journal article" date="2019" name="Int. J. Syst. Evol. Microbiol.">
        <title>The Global Catalogue of Microorganisms (GCM) 10K type strain sequencing project: providing services to taxonomists for standard genome sequencing and annotation.</title>
        <authorList>
            <consortium name="The Broad Institute Genomics Platform"/>
            <consortium name="The Broad Institute Genome Sequencing Center for Infectious Disease"/>
            <person name="Wu L."/>
            <person name="Ma J."/>
        </authorList>
    </citation>
    <scope>NUCLEOTIDE SEQUENCE [LARGE SCALE GENOMIC DNA]</scope>
    <source>
        <strain evidence="2">CCUG 56042</strain>
    </source>
</reference>
<accession>A0ABW0JC68</accession>
<evidence type="ECO:0000313" key="2">
    <source>
        <dbReference type="Proteomes" id="UP001596103"/>
    </source>
</evidence>
<proteinExistence type="predicted"/>
<protein>
    <submittedName>
        <fullName evidence="1">Uncharacterized protein</fullName>
    </submittedName>
</protein>
<keyword evidence="2" id="KW-1185">Reference proteome</keyword>
<dbReference type="RefSeq" id="WP_377713405.1">
    <property type="nucleotide sequence ID" value="NZ_JBHSMP010000021.1"/>
</dbReference>
<name>A0ABW0JC68_9BURK</name>